<dbReference type="Pfam" id="PF00229">
    <property type="entry name" value="TNF"/>
    <property type="match status" value="1"/>
</dbReference>
<dbReference type="Gene3D" id="2.60.120.40">
    <property type="match status" value="1"/>
</dbReference>
<keyword evidence="4 5" id="KW-0472">Membrane</keyword>
<evidence type="ECO:0000256" key="1">
    <source>
        <dbReference type="ARBA" id="ARBA00004370"/>
    </source>
</evidence>
<dbReference type="GO" id="GO:0006955">
    <property type="term" value="P:immune response"/>
    <property type="evidence" value="ECO:0007669"/>
    <property type="project" value="InterPro"/>
</dbReference>
<accession>A0A8B6DZ99</accession>
<dbReference type="InterPro" id="IPR006052">
    <property type="entry name" value="TNF_dom"/>
</dbReference>
<feature type="domain" description="THD" evidence="6">
    <location>
        <begin position="112"/>
        <end position="272"/>
    </location>
</feature>
<dbReference type="OrthoDB" id="6151474at2759"/>
<keyword evidence="8" id="KW-1185">Reference proteome</keyword>
<comment type="caution">
    <text evidence="7">The sequence shown here is derived from an EMBL/GenBank/DDBJ whole genome shotgun (WGS) entry which is preliminary data.</text>
</comment>
<dbReference type="EMBL" id="UYJE01004214">
    <property type="protein sequence ID" value="VDI26084.1"/>
    <property type="molecule type" value="Genomic_DNA"/>
</dbReference>
<dbReference type="PANTHER" id="PTHR11471">
    <property type="entry name" value="TUMOR NECROSIS FACTOR FAMILY MEMBER"/>
    <property type="match status" value="1"/>
</dbReference>
<evidence type="ECO:0000313" key="7">
    <source>
        <dbReference type="EMBL" id="VDI26084.1"/>
    </source>
</evidence>
<dbReference type="PROSITE" id="PS50049">
    <property type="entry name" value="THD_2"/>
    <property type="match status" value="1"/>
</dbReference>
<evidence type="ECO:0000259" key="6">
    <source>
        <dbReference type="PROSITE" id="PS50049"/>
    </source>
</evidence>
<evidence type="ECO:0000256" key="3">
    <source>
        <dbReference type="ARBA" id="ARBA00022514"/>
    </source>
</evidence>
<name>A0A8B6DZ99_MYTGA</name>
<evidence type="ECO:0000313" key="8">
    <source>
        <dbReference type="Proteomes" id="UP000596742"/>
    </source>
</evidence>
<dbReference type="GO" id="GO:0005125">
    <property type="term" value="F:cytokine activity"/>
    <property type="evidence" value="ECO:0007669"/>
    <property type="project" value="UniProtKB-KW"/>
</dbReference>
<evidence type="ECO:0000256" key="5">
    <source>
        <dbReference type="SAM" id="Phobius"/>
    </source>
</evidence>
<dbReference type="SUPFAM" id="SSF49842">
    <property type="entry name" value="TNF-like"/>
    <property type="match status" value="1"/>
</dbReference>
<evidence type="ECO:0000256" key="4">
    <source>
        <dbReference type="ARBA" id="ARBA00023136"/>
    </source>
</evidence>
<dbReference type="GO" id="GO:0005615">
    <property type="term" value="C:extracellular space"/>
    <property type="evidence" value="ECO:0007669"/>
    <property type="project" value="UniProtKB-KW"/>
</dbReference>
<comment type="subcellular location">
    <subcellularLocation>
        <location evidence="1">Membrane</location>
    </subcellularLocation>
</comment>
<dbReference type="PANTHER" id="PTHR11471:SF13">
    <property type="entry name" value="TNF FAMILY PROFILE DOMAIN-CONTAINING PROTEIN"/>
    <property type="match status" value="1"/>
</dbReference>
<sequence>MPLSDFQKVLTKRTKGITLFVFTADVVILIIVLIILWVMPDPRTPGEDCGYMCLQCTTDPSGICCGCRDVILQNYMEKTFDEKHNEISAEYSAMFERTVVKIHNGYIGDVKPVAHLIGEDRDMPATDEINKNILPIRKWYRGNNCLLLNGVTLNNGRVRVPVSGYYHVYSAIDFNYQFIRNKTQNTIDVQSKSSCLIHSIYKSNIKETKSGEKEVMCTNHPYERSENAIFSRYDTYISADIHLEAGEEIYVKVANISYASSPPKNVFGIHLI</sequence>
<evidence type="ECO:0000256" key="2">
    <source>
        <dbReference type="ARBA" id="ARBA00008670"/>
    </source>
</evidence>
<proteinExistence type="inferred from homology"/>
<keyword evidence="3" id="KW-0202">Cytokine</keyword>
<keyword evidence="5" id="KW-1133">Transmembrane helix</keyword>
<keyword evidence="5" id="KW-0812">Transmembrane</keyword>
<comment type="similarity">
    <text evidence="2">Belongs to the tumor necrosis factor family.</text>
</comment>
<organism evidence="7 8">
    <name type="scientific">Mytilus galloprovincialis</name>
    <name type="common">Mediterranean mussel</name>
    <dbReference type="NCBI Taxonomy" id="29158"/>
    <lineage>
        <taxon>Eukaryota</taxon>
        <taxon>Metazoa</taxon>
        <taxon>Spiralia</taxon>
        <taxon>Lophotrochozoa</taxon>
        <taxon>Mollusca</taxon>
        <taxon>Bivalvia</taxon>
        <taxon>Autobranchia</taxon>
        <taxon>Pteriomorphia</taxon>
        <taxon>Mytilida</taxon>
        <taxon>Mytiloidea</taxon>
        <taxon>Mytilidae</taxon>
        <taxon>Mytilinae</taxon>
        <taxon>Mytilus</taxon>
    </lineage>
</organism>
<gene>
    <name evidence="7" type="ORF">MGAL_10B033993</name>
</gene>
<dbReference type="Proteomes" id="UP000596742">
    <property type="component" value="Unassembled WGS sequence"/>
</dbReference>
<dbReference type="AlphaFoldDB" id="A0A8B6DZ99"/>
<dbReference type="InterPro" id="IPR008983">
    <property type="entry name" value="Tumour_necrosis_fac-like_dom"/>
</dbReference>
<feature type="transmembrane region" description="Helical" evidence="5">
    <location>
        <begin position="17"/>
        <end position="39"/>
    </location>
</feature>
<dbReference type="GO" id="GO:0016020">
    <property type="term" value="C:membrane"/>
    <property type="evidence" value="ECO:0007669"/>
    <property type="project" value="UniProtKB-SubCell"/>
</dbReference>
<reference evidence="7" key="1">
    <citation type="submission" date="2018-11" db="EMBL/GenBank/DDBJ databases">
        <authorList>
            <person name="Alioto T."/>
            <person name="Alioto T."/>
        </authorList>
    </citation>
    <scope>NUCLEOTIDE SEQUENCE</scope>
</reference>
<protein>
    <submittedName>
        <fullName evidence="7">Tumor necrosis factor ligand superfamily member 14</fullName>
    </submittedName>
</protein>
<dbReference type="GO" id="GO:0005164">
    <property type="term" value="F:tumor necrosis factor receptor binding"/>
    <property type="evidence" value="ECO:0007669"/>
    <property type="project" value="InterPro"/>
</dbReference>